<keyword evidence="1" id="KW-0805">Transcription regulation</keyword>
<dbReference type="InterPro" id="IPR036271">
    <property type="entry name" value="Tet_transcr_reg_TetR-rel_C_sf"/>
</dbReference>
<organism evidence="4 5">
    <name type="scientific">Actinoalloteichus hoggarensis</name>
    <dbReference type="NCBI Taxonomy" id="1470176"/>
    <lineage>
        <taxon>Bacteria</taxon>
        <taxon>Bacillati</taxon>
        <taxon>Actinomycetota</taxon>
        <taxon>Actinomycetes</taxon>
        <taxon>Pseudonocardiales</taxon>
        <taxon>Pseudonocardiaceae</taxon>
        <taxon>Actinoalloteichus</taxon>
    </lineage>
</organism>
<protein>
    <submittedName>
        <fullName evidence="4">Transcriptional regulator, TetR family</fullName>
    </submittedName>
</protein>
<dbReference type="SUPFAM" id="SSF46689">
    <property type="entry name" value="Homeodomain-like"/>
    <property type="match status" value="1"/>
</dbReference>
<evidence type="ECO:0000313" key="5">
    <source>
        <dbReference type="Proteomes" id="UP000204221"/>
    </source>
</evidence>
<dbReference type="OrthoDB" id="9795011at2"/>
<dbReference type="PANTHER" id="PTHR30055">
    <property type="entry name" value="HTH-TYPE TRANSCRIPTIONAL REGULATOR RUTR"/>
    <property type="match status" value="1"/>
</dbReference>
<keyword evidence="2" id="KW-0238">DNA-binding</keyword>
<dbReference type="InterPro" id="IPR049445">
    <property type="entry name" value="TetR_SbtR-like_C"/>
</dbReference>
<dbReference type="SUPFAM" id="SSF48498">
    <property type="entry name" value="Tetracyclin repressor-like, C-terminal domain"/>
    <property type="match status" value="1"/>
</dbReference>
<dbReference type="KEGG" id="ahg:AHOG_25305"/>
<dbReference type="PROSITE" id="PS50977">
    <property type="entry name" value="HTH_TETR_2"/>
    <property type="match status" value="1"/>
</dbReference>
<dbReference type="Pfam" id="PF00440">
    <property type="entry name" value="TetR_N"/>
    <property type="match status" value="1"/>
</dbReference>
<sequence length="184" mass="19939">MPDDEARPQRSDWRRNHDRLLAVAATLIARDGEQVSLEKVAREAGVGSATLHRHFASRRALLEEVFQDVVERLRRRAAELACGDPRTGLVTWLEELTSSASATRGLAAALDTGTAAPTNGDSCHDVVRESMAALVDRALAAAVIRPEISTDDLLSLATAVSLATEDDPTTARRLIRIALDGIWH</sequence>
<evidence type="ECO:0000256" key="1">
    <source>
        <dbReference type="ARBA" id="ARBA00023015"/>
    </source>
</evidence>
<gene>
    <name evidence="4" type="ORF">AHOG_25305</name>
</gene>
<keyword evidence="3" id="KW-0804">Transcription</keyword>
<dbReference type="GO" id="GO:0003700">
    <property type="term" value="F:DNA-binding transcription factor activity"/>
    <property type="evidence" value="ECO:0007669"/>
    <property type="project" value="TreeGrafter"/>
</dbReference>
<accession>A0A221WAQ3</accession>
<evidence type="ECO:0000256" key="2">
    <source>
        <dbReference type="ARBA" id="ARBA00023125"/>
    </source>
</evidence>
<dbReference type="GO" id="GO:0000976">
    <property type="term" value="F:transcription cis-regulatory region binding"/>
    <property type="evidence" value="ECO:0007669"/>
    <property type="project" value="TreeGrafter"/>
</dbReference>
<dbReference type="PANTHER" id="PTHR30055:SF234">
    <property type="entry name" value="HTH-TYPE TRANSCRIPTIONAL REGULATOR BETI"/>
    <property type="match status" value="1"/>
</dbReference>
<dbReference type="Gene3D" id="1.10.357.10">
    <property type="entry name" value="Tetracycline Repressor, domain 2"/>
    <property type="match status" value="1"/>
</dbReference>
<reference evidence="4 5" key="1">
    <citation type="submission" date="2017-07" db="EMBL/GenBank/DDBJ databases">
        <title>Complete genome sequence of Actinoalloteichus hoggarensis DSM 45943, type strain of Actinoalloteichus hoggarensis.</title>
        <authorList>
            <person name="Ruckert C."/>
            <person name="Nouioui I."/>
            <person name="Willmese J."/>
            <person name="van Wezel G."/>
            <person name="Klenk H.-P."/>
            <person name="Kalinowski J."/>
            <person name="Zotchev S.B."/>
        </authorList>
    </citation>
    <scope>NUCLEOTIDE SEQUENCE [LARGE SCALE GENOMIC DNA]</scope>
    <source>
        <strain evidence="4 5">DSM 45943</strain>
    </source>
</reference>
<dbReference type="PRINTS" id="PR00455">
    <property type="entry name" value="HTHTETR"/>
</dbReference>
<name>A0A221WAQ3_9PSEU</name>
<dbReference type="AlphaFoldDB" id="A0A221WAQ3"/>
<dbReference type="RefSeq" id="WP_093943572.1">
    <property type="nucleotide sequence ID" value="NZ_CP022521.1"/>
</dbReference>
<dbReference type="EMBL" id="CP022521">
    <property type="protein sequence ID" value="ASO22666.1"/>
    <property type="molecule type" value="Genomic_DNA"/>
</dbReference>
<dbReference type="InterPro" id="IPR050109">
    <property type="entry name" value="HTH-type_TetR-like_transc_reg"/>
</dbReference>
<dbReference type="InterPro" id="IPR001647">
    <property type="entry name" value="HTH_TetR"/>
</dbReference>
<proteinExistence type="predicted"/>
<evidence type="ECO:0000256" key="3">
    <source>
        <dbReference type="ARBA" id="ARBA00023163"/>
    </source>
</evidence>
<dbReference type="InterPro" id="IPR009057">
    <property type="entry name" value="Homeodomain-like_sf"/>
</dbReference>
<evidence type="ECO:0000313" key="4">
    <source>
        <dbReference type="EMBL" id="ASO22666.1"/>
    </source>
</evidence>
<dbReference type="Pfam" id="PF21597">
    <property type="entry name" value="TetR_C_43"/>
    <property type="match status" value="1"/>
</dbReference>
<dbReference type="Proteomes" id="UP000204221">
    <property type="component" value="Chromosome"/>
</dbReference>
<keyword evidence="5" id="KW-1185">Reference proteome</keyword>